<organism evidence="7 8">
    <name type="scientific">Lasiosphaeria miniovina</name>
    <dbReference type="NCBI Taxonomy" id="1954250"/>
    <lineage>
        <taxon>Eukaryota</taxon>
        <taxon>Fungi</taxon>
        <taxon>Dikarya</taxon>
        <taxon>Ascomycota</taxon>
        <taxon>Pezizomycotina</taxon>
        <taxon>Sordariomycetes</taxon>
        <taxon>Sordariomycetidae</taxon>
        <taxon>Sordariales</taxon>
        <taxon>Lasiosphaeriaceae</taxon>
        <taxon>Lasiosphaeria</taxon>
    </lineage>
</organism>
<dbReference type="GO" id="GO:0016020">
    <property type="term" value="C:membrane"/>
    <property type="evidence" value="ECO:0007669"/>
    <property type="project" value="UniProtKB-SubCell"/>
</dbReference>
<protein>
    <recommendedName>
        <fullName evidence="9">FUN14 family protein</fullName>
    </recommendedName>
</protein>
<keyword evidence="3 6" id="KW-0812">Transmembrane</keyword>
<comment type="similarity">
    <text evidence="2">Belongs to the FUN14 family.</text>
</comment>
<accession>A0AA40AM47</accession>
<dbReference type="InterPro" id="IPR007014">
    <property type="entry name" value="FUN14"/>
</dbReference>
<comment type="subcellular location">
    <subcellularLocation>
        <location evidence="1">Membrane</location>
    </subcellularLocation>
</comment>
<dbReference type="EMBL" id="JAUIRO010000004">
    <property type="protein sequence ID" value="KAK0718364.1"/>
    <property type="molecule type" value="Genomic_DNA"/>
</dbReference>
<evidence type="ECO:0000256" key="4">
    <source>
        <dbReference type="ARBA" id="ARBA00022989"/>
    </source>
</evidence>
<proteinExistence type="inferred from homology"/>
<evidence type="ECO:0000256" key="2">
    <source>
        <dbReference type="ARBA" id="ARBA00009160"/>
    </source>
</evidence>
<evidence type="ECO:0000313" key="7">
    <source>
        <dbReference type="EMBL" id="KAK0718364.1"/>
    </source>
</evidence>
<name>A0AA40AM47_9PEZI</name>
<dbReference type="AlphaFoldDB" id="A0AA40AM47"/>
<dbReference type="RefSeq" id="XP_060297157.1">
    <property type="nucleotide sequence ID" value="XM_060437818.1"/>
</dbReference>
<comment type="caution">
    <text evidence="7">The sequence shown here is derived from an EMBL/GenBank/DDBJ whole genome shotgun (WGS) entry which is preliminary data.</text>
</comment>
<evidence type="ECO:0000256" key="5">
    <source>
        <dbReference type="ARBA" id="ARBA00023136"/>
    </source>
</evidence>
<feature type="transmembrane region" description="Helical" evidence="6">
    <location>
        <begin position="91"/>
        <end position="110"/>
    </location>
</feature>
<gene>
    <name evidence="7" type="ORF">B0T26DRAFT_646483</name>
</gene>
<keyword evidence="4 6" id="KW-1133">Transmembrane helix</keyword>
<dbReference type="Pfam" id="PF04930">
    <property type="entry name" value="FUN14"/>
    <property type="match status" value="1"/>
</dbReference>
<evidence type="ECO:0008006" key="9">
    <source>
        <dbReference type="Google" id="ProtNLM"/>
    </source>
</evidence>
<keyword evidence="5 6" id="KW-0472">Membrane</keyword>
<evidence type="ECO:0000313" key="8">
    <source>
        <dbReference type="Proteomes" id="UP001172101"/>
    </source>
</evidence>
<dbReference type="Proteomes" id="UP001172101">
    <property type="component" value="Unassembled WGS sequence"/>
</dbReference>
<keyword evidence="8" id="KW-1185">Reference proteome</keyword>
<evidence type="ECO:0000256" key="3">
    <source>
        <dbReference type="ARBA" id="ARBA00022692"/>
    </source>
</evidence>
<evidence type="ECO:0000256" key="6">
    <source>
        <dbReference type="SAM" id="Phobius"/>
    </source>
</evidence>
<sequence>MASPLVACRGAFRRNTVPFSLALTTGLVMVNRQRPMRCDSAIPVSVPGSRHGSTGHRKKERLNSEIIKQLSGGSLSGFCAGLLVSVFSRTLVLLMGVSIVFIQVASRYGINVVEQLNLKKRVESSKILTMLSKNTAFKVAFGASFALSAFMSF</sequence>
<dbReference type="GeneID" id="85321088"/>
<evidence type="ECO:0000256" key="1">
    <source>
        <dbReference type="ARBA" id="ARBA00004370"/>
    </source>
</evidence>
<reference evidence="7" key="1">
    <citation type="submission" date="2023-06" db="EMBL/GenBank/DDBJ databases">
        <title>Genome-scale phylogeny and comparative genomics of the fungal order Sordariales.</title>
        <authorList>
            <consortium name="Lawrence Berkeley National Laboratory"/>
            <person name="Hensen N."/>
            <person name="Bonometti L."/>
            <person name="Westerberg I."/>
            <person name="Brannstrom I.O."/>
            <person name="Guillou S."/>
            <person name="Cros-Aarteil S."/>
            <person name="Calhoun S."/>
            <person name="Haridas S."/>
            <person name="Kuo A."/>
            <person name="Mondo S."/>
            <person name="Pangilinan J."/>
            <person name="Riley R."/>
            <person name="LaButti K."/>
            <person name="Andreopoulos B."/>
            <person name="Lipzen A."/>
            <person name="Chen C."/>
            <person name="Yanf M."/>
            <person name="Daum C."/>
            <person name="Ng V."/>
            <person name="Clum A."/>
            <person name="Steindorff A."/>
            <person name="Ohm R."/>
            <person name="Martin F."/>
            <person name="Silar P."/>
            <person name="Natvig D."/>
            <person name="Lalanne C."/>
            <person name="Gautier V."/>
            <person name="Ament-velasquez S.L."/>
            <person name="Kruys A."/>
            <person name="Hutchinson M.I."/>
            <person name="Powell A.J."/>
            <person name="Barry K."/>
            <person name="Miller A.N."/>
            <person name="Grigoriev I.V."/>
            <person name="Debuchy R."/>
            <person name="Gladieux P."/>
            <person name="Thoren M.H."/>
            <person name="Johannesson H."/>
        </authorList>
    </citation>
    <scope>NUCLEOTIDE SEQUENCE</scope>
    <source>
        <strain evidence="7">SMH2392-1A</strain>
    </source>
</reference>